<dbReference type="SUPFAM" id="SSF51735">
    <property type="entry name" value="NAD(P)-binding Rossmann-fold domains"/>
    <property type="match status" value="1"/>
</dbReference>
<reference evidence="1 2" key="1">
    <citation type="journal article" date="2014" name="Int. J. Syst. Evol. Microbiol.">
        <title>Complete genome sequence of Corynebacterium casei LMG S-19264T (=DSM 44701T), isolated from a smear-ripened cheese.</title>
        <authorList>
            <consortium name="US DOE Joint Genome Institute (JGI-PGF)"/>
            <person name="Walter F."/>
            <person name="Albersmeier A."/>
            <person name="Kalinowski J."/>
            <person name="Ruckert C."/>
        </authorList>
    </citation>
    <scope>NUCLEOTIDE SEQUENCE [LARGE SCALE GENOMIC DNA]</scope>
    <source>
        <strain evidence="1 2">NBRC 112289</strain>
    </source>
</reference>
<dbReference type="PANTHER" id="PTHR43431:SF7">
    <property type="entry name" value="OXIDOREDUCTASE, SHORT CHAIN DEHYDROGENASE_REDUCTASE FAMILY (AFU_ORTHOLOGUE AFUA_5G14000)"/>
    <property type="match status" value="1"/>
</dbReference>
<evidence type="ECO:0000313" key="2">
    <source>
        <dbReference type="Proteomes" id="UP001157160"/>
    </source>
</evidence>
<organism evidence="1 2">
    <name type="scientific">Arenivirga flava</name>
    <dbReference type="NCBI Taxonomy" id="1930060"/>
    <lineage>
        <taxon>Bacteria</taxon>
        <taxon>Bacillati</taxon>
        <taxon>Actinomycetota</taxon>
        <taxon>Actinomycetes</taxon>
        <taxon>Micrococcales</taxon>
        <taxon>Microbacteriaceae</taxon>
        <taxon>Arenivirga</taxon>
    </lineage>
</organism>
<comment type="caution">
    <text evidence="1">The sequence shown here is derived from an EMBL/GenBank/DDBJ whole genome shotgun (WGS) entry which is preliminary data.</text>
</comment>
<dbReference type="Proteomes" id="UP001157160">
    <property type="component" value="Unassembled WGS sequence"/>
</dbReference>
<sequence length="224" mass="23406">MVGMTTLAIIGAGSGLGAATARRFAKEGFSVALIARNRQRVDALAAELAAEGVTAQGFTANVRDRASLIAALDEATTALGPIEVLQYSPLPQKEFLRPVLETTPDDALAAIEFSVLGPIAAVHHVLQGMRVLGRGTVLFVNGGTAVRPRSDFAGTTISFAGQSAYGQALHEQLAPENVHVGQLIIPGGIEQGHAEKDPTVLAEKLWGIHSGRDGFRTFAADMDA</sequence>
<evidence type="ECO:0000313" key="1">
    <source>
        <dbReference type="EMBL" id="GMA26830.1"/>
    </source>
</evidence>
<dbReference type="AlphaFoldDB" id="A0AA37UAE9"/>
<proteinExistence type="predicted"/>
<dbReference type="InterPro" id="IPR036291">
    <property type="entry name" value="NAD(P)-bd_dom_sf"/>
</dbReference>
<dbReference type="InterPro" id="IPR002347">
    <property type="entry name" value="SDR_fam"/>
</dbReference>
<dbReference type="Gene3D" id="3.40.50.720">
    <property type="entry name" value="NAD(P)-binding Rossmann-like Domain"/>
    <property type="match status" value="1"/>
</dbReference>
<protein>
    <submittedName>
        <fullName evidence="1">Short-chain dehydrogenase</fullName>
    </submittedName>
</protein>
<accession>A0AA37UAE9</accession>
<dbReference type="PANTHER" id="PTHR43431">
    <property type="entry name" value="OXIDOREDUCTASE, SHORT CHAIN DEHYDROGENASE/REDUCTASE FAMILY (AFU_ORTHOLOGUE AFUA_5G14000)"/>
    <property type="match status" value="1"/>
</dbReference>
<dbReference type="Pfam" id="PF00106">
    <property type="entry name" value="adh_short"/>
    <property type="match status" value="1"/>
</dbReference>
<keyword evidence="2" id="KW-1185">Reference proteome</keyword>
<dbReference type="EMBL" id="BSUL01000001">
    <property type="protein sequence ID" value="GMA26830.1"/>
    <property type="molecule type" value="Genomic_DNA"/>
</dbReference>
<name>A0AA37UAE9_9MICO</name>
<gene>
    <name evidence="1" type="ORF">GCM10025874_00830</name>
</gene>